<evidence type="ECO:0000313" key="2">
    <source>
        <dbReference type="Proteomes" id="UP001589867"/>
    </source>
</evidence>
<protein>
    <recommendedName>
        <fullName evidence="3">DUF397 domain-containing protein</fullName>
    </recommendedName>
</protein>
<name>A0ABV6MF32_9ACTN</name>
<dbReference type="Proteomes" id="UP001589867">
    <property type="component" value="Unassembled WGS sequence"/>
</dbReference>
<dbReference type="RefSeq" id="WP_377260442.1">
    <property type="nucleotide sequence ID" value="NZ_JBHLUH010000079.1"/>
</dbReference>
<comment type="caution">
    <text evidence="1">The sequence shown here is derived from an EMBL/GenBank/DDBJ whole genome shotgun (WGS) entry which is preliminary data.</text>
</comment>
<evidence type="ECO:0008006" key="3">
    <source>
        <dbReference type="Google" id="ProtNLM"/>
    </source>
</evidence>
<gene>
    <name evidence="1" type="ORF">ACFFIA_36795</name>
</gene>
<organism evidence="1 2">
    <name type="scientific">Phytohabitans kaempferiae</name>
    <dbReference type="NCBI Taxonomy" id="1620943"/>
    <lineage>
        <taxon>Bacteria</taxon>
        <taxon>Bacillati</taxon>
        <taxon>Actinomycetota</taxon>
        <taxon>Actinomycetes</taxon>
        <taxon>Micromonosporales</taxon>
        <taxon>Micromonosporaceae</taxon>
    </lineage>
</organism>
<accession>A0ABV6MF32</accession>
<reference evidence="1 2" key="1">
    <citation type="submission" date="2024-09" db="EMBL/GenBank/DDBJ databases">
        <authorList>
            <person name="Sun Q."/>
            <person name="Mori K."/>
        </authorList>
    </citation>
    <scope>NUCLEOTIDE SEQUENCE [LARGE SCALE GENOMIC DNA]</scope>
    <source>
        <strain evidence="1 2">TBRC 3947</strain>
    </source>
</reference>
<keyword evidence="2" id="KW-1185">Reference proteome</keyword>
<proteinExistence type="predicted"/>
<dbReference type="EMBL" id="JBHLUH010000079">
    <property type="protein sequence ID" value="MFC0533179.1"/>
    <property type="molecule type" value="Genomic_DNA"/>
</dbReference>
<evidence type="ECO:0000313" key="1">
    <source>
        <dbReference type="EMBL" id="MFC0533179.1"/>
    </source>
</evidence>
<sequence>MTGPHKAKVSRPQGWISPALVVDGRIEGVWEDGTVTPFGPSSRTVRSALAKGFPGIDVAD</sequence>